<dbReference type="AlphaFoldDB" id="A0A7S2DAT0"/>
<feature type="chain" id="PRO_5030716401" evidence="1">
    <location>
        <begin position="23"/>
        <end position="267"/>
    </location>
</feature>
<protein>
    <submittedName>
        <fullName evidence="2">Uncharacterized protein</fullName>
    </submittedName>
</protein>
<organism evidence="2">
    <name type="scientific">Haptolina brevifila</name>
    <dbReference type="NCBI Taxonomy" id="156173"/>
    <lineage>
        <taxon>Eukaryota</taxon>
        <taxon>Haptista</taxon>
        <taxon>Haptophyta</taxon>
        <taxon>Prymnesiophyceae</taxon>
        <taxon>Prymnesiales</taxon>
        <taxon>Prymnesiaceae</taxon>
        <taxon>Haptolina</taxon>
    </lineage>
</organism>
<keyword evidence="1" id="KW-0732">Signal</keyword>
<evidence type="ECO:0000256" key="1">
    <source>
        <dbReference type="SAM" id="SignalP"/>
    </source>
</evidence>
<feature type="signal peptide" evidence="1">
    <location>
        <begin position="1"/>
        <end position="22"/>
    </location>
</feature>
<accession>A0A7S2DAT0</accession>
<gene>
    <name evidence="2" type="ORF">CBRE1094_LOCUS15551</name>
</gene>
<reference evidence="2" key="1">
    <citation type="submission" date="2021-01" db="EMBL/GenBank/DDBJ databases">
        <authorList>
            <person name="Corre E."/>
            <person name="Pelletier E."/>
            <person name="Niang G."/>
            <person name="Scheremetjew M."/>
            <person name="Finn R."/>
            <person name="Kale V."/>
            <person name="Holt S."/>
            <person name="Cochrane G."/>
            <person name="Meng A."/>
            <person name="Brown T."/>
            <person name="Cohen L."/>
        </authorList>
    </citation>
    <scope>NUCLEOTIDE SEQUENCE</scope>
    <source>
        <strain evidence="2">UTEX LB 985</strain>
    </source>
</reference>
<name>A0A7S2DAT0_9EUKA</name>
<evidence type="ECO:0000313" key="2">
    <source>
        <dbReference type="EMBL" id="CAD9449330.1"/>
    </source>
</evidence>
<sequence length="267" mass="29318">MSRSHFLAVLLFLLEPAGLVTGAPSNVRLRVDSVTDLARECVALAAGNHKSELCYISPIGTDKSRTWPSKTAVVATKATLVRAASMGWLGRQHILVANLGLHHANAHYASIVDDFAEAYRQLDAFSRPQLIWRETSPQHFPTLHGWYESGAVTGTRSRHGHPETGAVACRPLGASNSTAHEAQAVPWSEYDWFNNLSSQILEKLAKELPGNVSILSVWAESVPRWHEHFGTLGLHSLDCTHYCMMAGSGVLYHWAAKLVSLVLRPRA</sequence>
<proteinExistence type="predicted"/>
<dbReference type="EMBL" id="HBGU01028580">
    <property type="protein sequence ID" value="CAD9449330.1"/>
    <property type="molecule type" value="Transcribed_RNA"/>
</dbReference>